<gene>
    <name evidence="12" type="ORF">D5H75_36750</name>
</gene>
<dbReference type="CDD" id="cd14014">
    <property type="entry name" value="STKc_PknB_like"/>
    <property type="match status" value="1"/>
</dbReference>
<evidence type="ECO:0000313" key="13">
    <source>
        <dbReference type="Proteomes" id="UP000265768"/>
    </source>
</evidence>
<name>A0A3A4A0X2_9ACTN</name>
<dbReference type="InterPro" id="IPR000719">
    <property type="entry name" value="Prot_kinase_dom"/>
</dbReference>
<evidence type="ECO:0000256" key="1">
    <source>
        <dbReference type="ARBA" id="ARBA00012513"/>
    </source>
</evidence>
<dbReference type="AlphaFoldDB" id="A0A3A4A0X2"/>
<dbReference type="Gene3D" id="3.30.10.20">
    <property type="match status" value="3"/>
</dbReference>
<keyword evidence="4" id="KW-0547">Nucleotide-binding</keyword>
<feature type="compositionally biased region" description="Low complexity" evidence="9">
    <location>
        <begin position="286"/>
        <end position="304"/>
    </location>
</feature>
<evidence type="ECO:0000256" key="3">
    <source>
        <dbReference type="ARBA" id="ARBA00022679"/>
    </source>
</evidence>
<dbReference type="EC" id="2.7.11.1" evidence="1"/>
<dbReference type="RefSeq" id="WP_119931227.1">
    <property type="nucleotide sequence ID" value="NZ_QZEY01000024.1"/>
</dbReference>
<dbReference type="SUPFAM" id="SSF56112">
    <property type="entry name" value="Protein kinase-like (PK-like)"/>
    <property type="match status" value="1"/>
</dbReference>
<reference evidence="12 13" key="1">
    <citation type="submission" date="2018-09" db="EMBL/GenBank/DDBJ databases">
        <title>YIM 75507 draft genome.</title>
        <authorList>
            <person name="Tang S."/>
            <person name="Feng Y."/>
        </authorList>
    </citation>
    <scope>NUCLEOTIDE SEQUENCE [LARGE SCALE GENOMIC DNA]</scope>
    <source>
        <strain evidence="12 13">YIM 75507</strain>
    </source>
</reference>
<feature type="domain" description="PASTA" evidence="11">
    <location>
        <begin position="411"/>
        <end position="477"/>
    </location>
</feature>
<dbReference type="GO" id="GO:0004674">
    <property type="term" value="F:protein serine/threonine kinase activity"/>
    <property type="evidence" value="ECO:0007669"/>
    <property type="project" value="UniProtKB-KW"/>
</dbReference>
<dbReference type="GO" id="GO:0005524">
    <property type="term" value="F:ATP binding"/>
    <property type="evidence" value="ECO:0007669"/>
    <property type="project" value="UniProtKB-KW"/>
</dbReference>
<dbReference type="CDD" id="cd06577">
    <property type="entry name" value="PASTA_pknB"/>
    <property type="match status" value="2"/>
</dbReference>
<protein>
    <recommendedName>
        <fullName evidence="1">non-specific serine/threonine protein kinase</fullName>
        <ecNumber evidence="1">2.7.11.1</ecNumber>
    </recommendedName>
</protein>
<feature type="region of interest" description="Disordered" evidence="9">
    <location>
        <begin position="274"/>
        <end position="304"/>
    </location>
</feature>
<dbReference type="PROSITE" id="PS00108">
    <property type="entry name" value="PROTEIN_KINASE_ST"/>
    <property type="match status" value="1"/>
</dbReference>
<evidence type="ECO:0000313" key="12">
    <source>
        <dbReference type="EMBL" id="RJL21694.1"/>
    </source>
</evidence>
<evidence type="ECO:0000256" key="8">
    <source>
        <dbReference type="ARBA" id="ARBA00048679"/>
    </source>
</evidence>
<feature type="domain" description="Protein kinase" evidence="10">
    <location>
        <begin position="18"/>
        <end position="272"/>
    </location>
</feature>
<evidence type="ECO:0000256" key="6">
    <source>
        <dbReference type="ARBA" id="ARBA00022840"/>
    </source>
</evidence>
<evidence type="ECO:0000259" key="10">
    <source>
        <dbReference type="PROSITE" id="PS50011"/>
    </source>
</evidence>
<evidence type="ECO:0000256" key="7">
    <source>
        <dbReference type="ARBA" id="ARBA00047899"/>
    </source>
</evidence>
<comment type="catalytic activity">
    <reaction evidence="8">
        <text>L-seryl-[protein] + ATP = O-phospho-L-seryl-[protein] + ADP + H(+)</text>
        <dbReference type="Rhea" id="RHEA:17989"/>
        <dbReference type="Rhea" id="RHEA-COMP:9863"/>
        <dbReference type="Rhea" id="RHEA-COMP:11604"/>
        <dbReference type="ChEBI" id="CHEBI:15378"/>
        <dbReference type="ChEBI" id="CHEBI:29999"/>
        <dbReference type="ChEBI" id="CHEBI:30616"/>
        <dbReference type="ChEBI" id="CHEBI:83421"/>
        <dbReference type="ChEBI" id="CHEBI:456216"/>
        <dbReference type="EC" id="2.7.11.1"/>
    </reaction>
</comment>
<evidence type="ECO:0000256" key="9">
    <source>
        <dbReference type="SAM" id="MobiDB-lite"/>
    </source>
</evidence>
<feature type="domain" description="PASTA" evidence="11">
    <location>
        <begin position="478"/>
        <end position="541"/>
    </location>
</feature>
<dbReference type="Proteomes" id="UP000265768">
    <property type="component" value="Unassembled WGS sequence"/>
</dbReference>
<dbReference type="Pfam" id="PF00069">
    <property type="entry name" value="Pkinase"/>
    <property type="match status" value="1"/>
</dbReference>
<organism evidence="12 13">
    <name type="scientific">Bailinhaonella thermotolerans</name>
    <dbReference type="NCBI Taxonomy" id="1070861"/>
    <lineage>
        <taxon>Bacteria</taxon>
        <taxon>Bacillati</taxon>
        <taxon>Actinomycetota</taxon>
        <taxon>Actinomycetes</taxon>
        <taxon>Streptosporangiales</taxon>
        <taxon>Streptosporangiaceae</taxon>
        <taxon>Bailinhaonella</taxon>
    </lineage>
</organism>
<proteinExistence type="predicted"/>
<dbReference type="InterPro" id="IPR008271">
    <property type="entry name" value="Ser/Thr_kinase_AS"/>
</dbReference>
<feature type="domain" description="PASTA" evidence="11">
    <location>
        <begin position="543"/>
        <end position="609"/>
    </location>
</feature>
<dbReference type="SMART" id="SM00740">
    <property type="entry name" value="PASTA"/>
    <property type="match status" value="3"/>
</dbReference>
<feature type="compositionally biased region" description="Pro residues" evidence="9">
    <location>
        <begin position="274"/>
        <end position="285"/>
    </location>
</feature>
<dbReference type="EMBL" id="QZEY01000024">
    <property type="protein sequence ID" value="RJL21694.1"/>
    <property type="molecule type" value="Genomic_DNA"/>
</dbReference>
<dbReference type="PROSITE" id="PS51178">
    <property type="entry name" value="PASTA"/>
    <property type="match status" value="3"/>
</dbReference>
<feature type="region of interest" description="Disordered" evidence="9">
    <location>
        <begin position="580"/>
        <end position="599"/>
    </location>
</feature>
<evidence type="ECO:0000256" key="5">
    <source>
        <dbReference type="ARBA" id="ARBA00022777"/>
    </source>
</evidence>
<dbReference type="Gene3D" id="3.30.200.20">
    <property type="entry name" value="Phosphorylase Kinase, domain 1"/>
    <property type="match status" value="1"/>
</dbReference>
<accession>A0A3A4A0X2</accession>
<dbReference type="PROSITE" id="PS50011">
    <property type="entry name" value="PROTEIN_KINASE_DOM"/>
    <property type="match status" value="1"/>
</dbReference>
<evidence type="ECO:0000256" key="4">
    <source>
        <dbReference type="ARBA" id="ARBA00022741"/>
    </source>
</evidence>
<comment type="catalytic activity">
    <reaction evidence="7">
        <text>L-threonyl-[protein] + ATP = O-phospho-L-threonyl-[protein] + ADP + H(+)</text>
        <dbReference type="Rhea" id="RHEA:46608"/>
        <dbReference type="Rhea" id="RHEA-COMP:11060"/>
        <dbReference type="Rhea" id="RHEA-COMP:11605"/>
        <dbReference type="ChEBI" id="CHEBI:15378"/>
        <dbReference type="ChEBI" id="CHEBI:30013"/>
        <dbReference type="ChEBI" id="CHEBI:30616"/>
        <dbReference type="ChEBI" id="CHEBI:61977"/>
        <dbReference type="ChEBI" id="CHEBI:456216"/>
        <dbReference type="EC" id="2.7.11.1"/>
    </reaction>
</comment>
<dbReference type="Gene3D" id="1.10.510.10">
    <property type="entry name" value="Transferase(Phosphotransferase) domain 1"/>
    <property type="match status" value="1"/>
</dbReference>
<evidence type="ECO:0000256" key="2">
    <source>
        <dbReference type="ARBA" id="ARBA00022527"/>
    </source>
</evidence>
<dbReference type="Pfam" id="PF03793">
    <property type="entry name" value="PASTA"/>
    <property type="match status" value="3"/>
</dbReference>
<comment type="caution">
    <text evidence="12">The sequence shown here is derived from an EMBL/GenBank/DDBJ whole genome shotgun (WGS) entry which is preliminary data.</text>
</comment>
<feature type="region of interest" description="Disordered" evidence="9">
    <location>
        <begin position="431"/>
        <end position="451"/>
    </location>
</feature>
<keyword evidence="2" id="KW-0723">Serine/threonine-protein kinase</keyword>
<keyword evidence="13" id="KW-1185">Reference proteome</keyword>
<keyword evidence="5" id="KW-0418">Kinase</keyword>
<dbReference type="PANTHER" id="PTHR43289">
    <property type="entry name" value="MITOGEN-ACTIVATED PROTEIN KINASE KINASE KINASE 20-RELATED"/>
    <property type="match status" value="1"/>
</dbReference>
<feature type="region of interest" description="Disordered" evidence="9">
    <location>
        <begin position="378"/>
        <end position="415"/>
    </location>
</feature>
<dbReference type="PANTHER" id="PTHR43289:SF34">
    <property type="entry name" value="SERINE_THREONINE-PROTEIN KINASE YBDM-RELATED"/>
    <property type="match status" value="1"/>
</dbReference>
<keyword evidence="3" id="KW-0808">Transferase</keyword>
<evidence type="ECO:0000259" key="11">
    <source>
        <dbReference type="PROSITE" id="PS51178"/>
    </source>
</evidence>
<dbReference type="InterPro" id="IPR011009">
    <property type="entry name" value="Kinase-like_dom_sf"/>
</dbReference>
<dbReference type="OrthoDB" id="3915799at2"/>
<sequence>MPHAQPLKPTDPSRLGDYELTGRLGEGGQGVVYLGLAPSGDQVAVKLLHAALIGEETARRRFLREVDVAKRVARFCTAQVLHADIDRDRPYIVSEYIDGQSLHRRVALSGPLSGGSLERLAIGTATALTAIHQAGIVHRDFKPQNVLLGPDGPRVIDFGIARALSATSSTTAQVLGTPSFMAPEQTTGAAAGPPADVFAWGVTVAYAANGWPPFGQDSIHAVLNRVLHDEPALGELSGALRELVAACLAKDPQARPGARQVLLCLLGQDEIVAPPPAPRATPPGRPDAAARAHPANPAGAAGRADVARGLDTSAVLSKASHLAAADTPPETTLPPAGGWRRARPVLIAAAGAVLAAGALVAYLVLPGVRSFDGLTVSGPTSAAHPRSAVPPAPQGSTPSATPSPGGGDTGGRASATVPRVAGLTRAAAAERLRDAGLTPGRVRREDSGQPLGRVLRASHRAGVSVPAGTRVDLWVSYGTAVPPLVGLTTDAAGARLGQSGLEPGGVTERCSSQPSGEVLATSPAAGTRVNVGSHVALTVSEKGRFAPSVVGQTRAAAESAARERGFSPVAITRVIGDQSQHGRVLSQDPPPTACAPGDSAPALTLVIGEAAGTSEPPGTATGVP</sequence>
<keyword evidence="6" id="KW-0067">ATP-binding</keyword>
<dbReference type="InterPro" id="IPR005543">
    <property type="entry name" value="PASTA_dom"/>
</dbReference>